<evidence type="ECO:0000313" key="2">
    <source>
        <dbReference type="Proteomes" id="UP001059596"/>
    </source>
</evidence>
<proteinExistence type="predicted"/>
<evidence type="ECO:0000313" key="1">
    <source>
        <dbReference type="EMBL" id="KAI8039247.1"/>
    </source>
</evidence>
<reference evidence="1" key="1">
    <citation type="journal article" date="2023" name="Genome Biol. Evol.">
        <title>Long-read-based Genome Assembly of Drosophila gunungcola Reveals Fewer Chemosensory Genes in Flower-breeding Species.</title>
        <authorList>
            <person name="Negi A."/>
            <person name="Liao B.Y."/>
            <person name="Yeh S.D."/>
        </authorList>
    </citation>
    <scope>NUCLEOTIDE SEQUENCE</scope>
    <source>
        <strain evidence="1">Sukarami</strain>
    </source>
</reference>
<dbReference type="Proteomes" id="UP001059596">
    <property type="component" value="Unassembled WGS sequence"/>
</dbReference>
<protein>
    <submittedName>
        <fullName evidence="1">Uncharacterized protein</fullName>
    </submittedName>
</protein>
<dbReference type="AlphaFoldDB" id="A0A9Q0BNZ4"/>
<keyword evidence="2" id="KW-1185">Reference proteome</keyword>
<comment type="caution">
    <text evidence="1">The sequence shown here is derived from an EMBL/GenBank/DDBJ whole genome shotgun (WGS) entry which is preliminary data.</text>
</comment>
<accession>A0A9Q0BNZ4</accession>
<name>A0A9Q0BNZ4_9MUSC</name>
<dbReference type="Gene3D" id="3.80.10.10">
    <property type="entry name" value="Ribonuclease Inhibitor"/>
    <property type="match status" value="1"/>
</dbReference>
<gene>
    <name evidence="1" type="ORF">M5D96_007970</name>
</gene>
<organism evidence="1 2">
    <name type="scientific">Drosophila gunungcola</name>
    <name type="common">fruit fly</name>
    <dbReference type="NCBI Taxonomy" id="103775"/>
    <lineage>
        <taxon>Eukaryota</taxon>
        <taxon>Metazoa</taxon>
        <taxon>Ecdysozoa</taxon>
        <taxon>Arthropoda</taxon>
        <taxon>Hexapoda</taxon>
        <taxon>Insecta</taxon>
        <taxon>Pterygota</taxon>
        <taxon>Neoptera</taxon>
        <taxon>Endopterygota</taxon>
        <taxon>Diptera</taxon>
        <taxon>Brachycera</taxon>
        <taxon>Muscomorpha</taxon>
        <taxon>Ephydroidea</taxon>
        <taxon>Drosophilidae</taxon>
        <taxon>Drosophila</taxon>
        <taxon>Sophophora</taxon>
    </lineage>
</organism>
<dbReference type="EMBL" id="JAMKOV010000006">
    <property type="protein sequence ID" value="KAI8039247.1"/>
    <property type="molecule type" value="Genomic_DNA"/>
</dbReference>
<dbReference type="SUPFAM" id="SSF52058">
    <property type="entry name" value="L domain-like"/>
    <property type="match status" value="1"/>
</dbReference>
<dbReference type="InterPro" id="IPR032675">
    <property type="entry name" value="LRR_dom_sf"/>
</dbReference>
<sequence length="560" mass="63769">MLKYNDLINFVLSHEFFLESHATYHKLLYKELELAFACRITKILIDLRVNRKLTLDGTKIHRIVSGIAPHCENLEELEIYPDPELGAAPYASFAKLPNLKTCTFSPVQENTSKFFNDLREWHRPKSLAPSTLAIEYRLGEISQSITFATFDSLQSLYTYIRTKYPYDFILKVQYDLREISISKSSISIEESLATITFDENVFIKFDKSNGELQLKPLEESDISKMGSLSKLPNLSRLVIDNKGVRLKSLAKFLRFMVPKGSFALKYCNIKNPINKFSCIELAKISSIRFLACRISDCSLLKYINQLTNLEHLVIKARDSFDRSTLKLISNLLDKCKVEATLCCPDLSISLKKKEKKLVIDLGDRCRTEVLTPLAQLKDVKTLHISRVLSFHGSLNPLFKAFASSKFCAIEELDIGILEELCFEDVSSMADIQTIKKLVCSLSNFTGIEKLASLNNLEELRVFGNGNLAQLFTKLAEKNVIQKVLHLSKIVPEEVIALSRIGSLKKLECYFSEMEDLQALSELANSSIENWLLTYHVQLAVVPYRIYLRRSLQIVQPGCRV</sequence>